<dbReference type="AlphaFoldDB" id="A0A9Q3BCC2"/>
<dbReference type="Pfam" id="PF07727">
    <property type="entry name" value="RVT_2"/>
    <property type="match status" value="1"/>
</dbReference>
<dbReference type="InterPro" id="IPR013103">
    <property type="entry name" value="RVT_2"/>
</dbReference>
<keyword evidence="3" id="KW-1185">Reference proteome</keyword>
<feature type="domain" description="Reverse transcriptase Ty1/copia-type" evidence="1">
    <location>
        <begin position="3"/>
        <end position="124"/>
    </location>
</feature>
<reference evidence="2" key="1">
    <citation type="submission" date="2021-03" db="EMBL/GenBank/DDBJ databases">
        <title>Draft genome sequence of rust myrtle Austropuccinia psidii MF-1, a brazilian biotype.</title>
        <authorList>
            <person name="Quecine M.C."/>
            <person name="Pachon D.M.R."/>
            <person name="Bonatelli M.L."/>
            <person name="Correr F.H."/>
            <person name="Franceschini L.M."/>
            <person name="Leite T.F."/>
            <person name="Margarido G.R.A."/>
            <person name="Almeida C.A."/>
            <person name="Ferrarezi J.A."/>
            <person name="Labate C.A."/>
        </authorList>
    </citation>
    <scope>NUCLEOTIDE SEQUENCE</scope>
    <source>
        <strain evidence="2">MF-1</strain>
    </source>
</reference>
<organism evidence="2 3">
    <name type="scientific">Austropuccinia psidii MF-1</name>
    <dbReference type="NCBI Taxonomy" id="1389203"/>
    <lineage>
        <taxon>Eukaryota</taxon>
        <taxon>Fungi</taxon>
        <taxon>Dikarya</taxon>
        <taxon>Basidiomycota</taxon>
        <taxon>Pucciniomycotina</taxon>
        <taxon>Pucciniomycetes</taxon>
        <taxon>Pucciniales</taxon>
        <taxon>Sphaerophragmiaceae</taxon>
        <taxon>Austropuccinia</taxon>
    </lineage>
</organism>
<comment type="caution">
    <text evidence="2">The sequence shown here is derived from an EMBL/GenBank/DDBJ whole genome shotgun (WGS) entry which is preliminary data.</text>
</comment>
<evidence type="ECO:0000313" key="3">
    <source>
        <dbReference type="Proteomes" id="UP000765509"/>
    </source>
</evidence>
<evidence type="ECO:0000313" key="2">
    <source>
        <dbReference type="EMBL" id="MBW0462665.1"/>
    </source>
</evidence>
<evidence type="ECO:0000259" key="1">
    <source>
        <dbReference type="Pfam" id="PF07727"/>
    </source>
</evidence>
<protein>
    <recommendedName>
        <fullName evidence="1">Reverse transcriptase Ty1/copia-type domain-containing protein</fullName>
    </recommendedName>
</protein>
<gene>
    <name evidence="2" type="ORF">O181_002380</name>
</gene>
<name>A0A9Q3BCC2_9BASI</name>
<accession>A0A9Q3BCC2</accession>
<dbReference type="Proteomes" id="UP000765509">
    <property type="component" value="Unassembled WGS sequence"/>
</dbReference>
<sequence>MNNKKFSVLKLKKALYGTKQAARCWWLHLKNVLHEVGFQPNDEDLSTYIFRRDHDEAILWIHVDDGAITAYSENLMEELTKKLNDKLQIKWDDKVSNLVGITIEEVIRGFKFYQPDLIDKLINLCESKITAKSPLPIDCRLVSNALKEMDKPYLQRIGMLLVGFKPGQIFCSRSRNILLMLLFRSPIL</sequence>
<dbReference type="EMBL" id="AVOT02000395">
    <property type="protein sequence ID" value="MBW0462665.1"/>
    <property type="molecule type" value="Genomic_DNA"/>
</dbReference>
<proteinExistence type="predicted"/>